<comment type="caution">
    <text evidence="3">The sequence shown here is derived from an EMBL/GenBank/DDBJ whole genome shotgun (WGS) entry which is preliminary data.</text>
</comment>
<name>A0A9W7AGG9_9STRA</name>
<evidence type="ECO:0000313" key="3">
    <source>
        <dbReference type="EMBL" id="GMH68947.1"/>
    </source>
</evidence>
<gene>
    <name evidence="3" type="ORF">TL16_g05045</name>
</gene>
<feature type="compositionally biased region" description="Polar residues" evidence="2">
    <location>
        <begin position="96"/>
        <end position="106"/>
    </location>
</feature>
<dbReference type="EMBL" id="BLQM01000144">
    <property type="protein sequence ID" value="GMH68947.1"/>
    <property type="molecule type" value="Genomic_DNA"/>
</dbReference>
<evidence type="ECO:0000256" key="1">
    <source>
        <dbReference type="SAM" id="Coils"/>
    </source>
</evidence>
<accession>A0A9W7AGG9</accession>
<dbReference type="Proteomes" id="UP001162640">
    <property type="component" value="Unassembled WGS sequence"/>
</dbReference>
<organism evidence="3 4">
    <name type="scientific">Triparma laevis f. inornata</name>
    <dbReference type="NCBI Taxonomy" id="1714386"/>
    <lineage>
        <taxon>Eukaryota</taxon>
        <taxon>Sar</taxon>
        <taxon>Stramenopiles</taxon>
        <taxon>Ochrophyta</taxon>
        <taxon>Bolidophyceae</taxon>
        <taxon>Parmales</taxon>
        <taxon>Triparmaceae</taxon>
        <taxon>Triparma</taxon>
    </lineage>
</organism>
<protein>
    <recommendedName>
        <fullName evidence="5">Trichohyalin-plectin-homology domain-containing protein</fullName>
    </recommendedName>
</protein>
<evidence type="ECO:0000313" key="4">
    <source>
        <dbReference type="Proteomes" id="UP001162640"/>
    </source>
</evidence>
<keyword evidence="1" id="KW-0175">Coiled coil</keyword>
<evidence type="ECO:0008006" key="5">
    <source>
        <dbReference type="Google" id="ProtNLM"/>
    </source>
</evidence>
<feature type="compositionally biased region" description="Low complexity" evidence="2">
    <location>
        <begin position="107"/>
        <end position="123"/>
    </location>
</feature>
<reference evidence="4" key="1">
    <citation type="journal article" date="2023" name="Commun. Biol.">
        <title>Genome analysis of Parmales, the sister group of diatoms, reveals the evolutionary specialization of diatoms from phago-mixotrophs to photoautotrophs.</title>
        <authorList>
            <person name="Ban H."/>
            <person name="Sato S."/>
            <person name="Yoshikawa S."/>
            <person name="Yamada K."/>
            <person name="Nakamura Y."/>
            <person name="Ichinomiya M."/>
            <person name="Sato N."/>
            <person name="Blanc-Mathieu R."/>
            <person name="Endo H."/>
            <person name="Kuwata A."/>
            <person name="Ogata H."/>
        </authorList>
    </citation>
    <scope>NUCLEOTIDE SEQUENCE [LARGE SCALE GENOMIC DNA]</scope>
</reference>
<feature type="region of interest" description="Disordered" evidence="2">
    <location>
        <begin position="84"/>
        <end position="142"/>
    </location>
</feature>
<evidence type="ECO:0000256" key="2">
    <source>
        <dbReference type="SAM" id="MobiDB-lite"/>
    </source>
</evidence>
<proteinExistence type="predicted"/>
<dbReference type="AlphaFoldDB" id="A0A9W7AGG9"/>
<feature type="coiled-coil region" evidence="1">
    <location>
        <begin position="259"/>
        <end position="304"/>
    </location>
</feature>
<sequence length="522" mass="60044">MPKNHDPTAEPGSWTQKPFITAVNAHKMPNTKGIHSAASMAKLTAQRKIKIQALAEKEAERARKSRLESLLAQKLVAKYGTRMKSPTNVVIKRTPESSFGSINAPESYSTSKPSASSRSSSKAKLSEGLGKTTLVLDPDDPKTNPWTVMDTLKAIEAEESLKQDKIDLKAERKSMAKTLEQQMSIEGVRARQQKKEDEAYLAQQQRMLNEWKREQEFADKIIHEKNLQMRKIRQEQMDEKKARFAKMKADDRAKELRDIVACKRELKKEKDDVEKSKVEERKRLEKIKIANVEKEKVLEKKKAEAVAWEMKLAADYIANEEAKDAAREKALVDRMSRYEEIGQQWADSGAGKKQREAELALERKILREAQAKDQADIDRETRDKDNLRLNKKMMMETNQKMATDKARRDKAQEAKDSIYANRFRREGEAFGAEEEARKQRDRMKAKAHCELLKLQMEEQKTLQKRVDMSETEMSLNRAQMDLILKDPITGAKIMKKLTEKKEMKQSVAFKYKSNVPGLTMNN</sequence>